<sequence>VNLDLSGKRALVTGSTLGIGRATAEALLTEGVSVVINGRNANRVSRVADELAHLGEVQGITADMSTTEGTESLIAKIDGAVDILVNNVGRFEVKSFFEISDQDWSSMFELNVMNGIRLSRTLAKQMLEQDWGRVIFIG</sequence>
<dbReference type="InterPro" id="IPR002347">
    <property type="entry name" value="SDR_fam"/>
</dbReference>
<dbReference type="Gene3D" id="3.40.50.720">
    <property type="entry name" value="NAD(P)-binding Rossmann-like Domain"/>
    <property type="match status" value="1"/>
</dbReference>
<feature type="non-terminal residue" evidence="2">
    <location>
        <position position="138"/>
    </location>
</feature>
<proteinExistence type="inferred from homology"/>
<gene>
    <name evidence="2" type="ORF">METZ01_LOCUS271252</name>
</gene>
<dbReference type="PANTHER" id="PTHR42879:SF6">
    <property type="entry name" value="NADPH-DEPENDENT REDUCTASE BACG"/>
    <property type="match status" value="1"/>
</dbReference>
<dbReference type="CDD" id="cd05233">
    <property type="entry name" value="SDR_c"/>
    <property type="match status" value="1"/>
</dbReference>
<dbReference type="Pfam" id="PF00106">
    <property type="entry name" value="adh_short"/>
    <property type="match status" value="1"/>
</dbReference>
<feature type="non-terminal residue" evidence="2">
    <location>
        <position position="1"/>
    </location>
</feature>
<protein>
    <submittedName>
        <fullName evidence="2">Uncharacterized protein</fullName>
    </submittedName>
</protein>
<name>A0A382K2F8_9ZZZZ</name>
<reference evidence="2" key="1">
    <citation type="submission" date="2018-05" db="EMBL/GenBank/DDBJ databases">
        <authorList>
            <person name="Lanie J.A."/>
            <person name="Ng W.-L."/>
            <person name="Kazmierczak K.M."/>
            <person name="Andrzejewski T.M."/>
            <person name="Davidsen T.M."/>
            <person name="Wayne K.J."/>
            <person name="Tettelin H."/>
            <person name="Glass J.I."/>
            <person name="Rusch D."/>
            <person name="Podicherti R."/>
            <person name="Tsui H.-C.T."/>
            <person name="Winkler M.E."/>
        </authorList>
    </citation>
    <scope>NUCLEOTIDE SEQUENCE</scope>
</reference>
<dbReference type="SUPFAM" id="SSF51735">
    <property type="entry name" value="NAD(P)-binding Rossmann-fold domains"/>
    <property type="match status" value="1"/>
</dbReference>
<dbReference type="InterPro" id="IPR050259">
    <property type="entry name" value="SDR"/>
</dbReference>
<evidence type="ECO:0000313" key="2">
    <source>
        <dbReference type="EMBL" id="SVC18398.1"/>
    </source>
</evidence>
<organism evidence="2">
    <name type="scientific">marine metagenome</name>
    <dbReference type="NCBI Taxonomy" id="408172"/>
    <lineage>
        <taxon>unclassified sequences</taxon>
        <taxon>metagenomes</taxon>
        <taxon>ecological metagenomes</taxon>
    </lineage>
</organism>
<dbReference type="EMBL" id="UINC01077866">
    <property type="protein sequence ID" value="SVC18398.1"/>
    <property type="molecule type" value="Genomic_DNA"/>
</dbReference>
<accession>A0A382K2F8</accession>
<dbReference type="PANTHER" id="PTHR42879">
    <property type="entry name" value="3-OXOACYL-(ACYL-CARRIER-PROTEIN) REDUCTASE"/>
    <property type="match status" value="1"/>
</dbReference>
<dbReference type="AlphaFoldDB" id="A0A382K2F8"/>
<evidence type="ECO:0000256" key="1">
    <source>
        <dbReference type="ARBA" id="ARBA00006484"/>
    </source>
</evidence>
<dbReference type="InterPro" id="IPR036291">
    <property type="entry name" value="NAD(P)-bd_dom_sf"/>
</dbReference>
<dbReference type="PRINTS" id="PR00081">
    <property type="entry name" value="GDHRDH"/>
</dbReference>
<comment type="similarity">
    <text evidence="1">Belongs to the short-chain dehydrogenases/reductases (SDR) family.</text>
</comment>